<dbReference type="OMA" id="FIYYEIR"/>
<evidence type="ECO:0000256" key="3">
    <source>
        <dbReference type="ARBA" id="ARBA00023242"/>
    </source>
</evidence>
<dbReference type="AlphaFoldDB" id="A0A8C5KR62"/>
<dbReference type="PROSITE" id="PS50834">
    <property type="entry name" value="HIN_200"/>
    <property type="match status" value="1"/>
</dbReference>
<dbReference type="InterPro" id="IPR012340">
    <property type="entry name" value="NA-bd_OB-fold"/>
</dbReference>
<evidence type="ECO:0008006" key="9">
    <source>
        <dbReference type="Google" id="ProtNLM"/>
    </source>
</evidence>
<dbReference type="Proteomes" id="UP000694385">
    <property type="component" value="Unassembled WGS sequence"/>
</dbReference>
<feature type="region of interest" description="Disordered" evidence="4">
    <location>
        <begin position="86"/>
        <end position="141"/>
    </location>
</feature>
<feature type="compositionally biased region" description="Polar residues" evidence="4">
    <location>
        <begin position="397"/>
        <end position="413"/>
    </location>
</feature>
<evidence type="ECO:0000256" key="2">
    <source>
        <dbReference type="ARBA" id="ARBA00008647"/>
    </source>
</evidence>
<dbReference type="Gene3D" id="1.10.533.10">
    <property type="entry name" value="Death Domain, Fas"/>
    <property type="match status" value="1"/>
</dbReference>
<dbReference type="InterPro" id="IPR004020">
    <property type="entry name" value="DAPIN"/>
</dbReference>
<dbReference type="GO" id="GO:0003690">
    <property type="term" value="F:double-stranded DNA binding"/>
    <property type="evidence" value="ECO:0007669"/>
    <property type="project" value="TreeGrafter"/>
</dbReference>
<feature type="compositionally biased region" description="Polar residues" evidence="4">
    <location>
        <begin position="159"/>
        <end position="174"/>
    </location>
</feature>
<reference evidence="7" key="1">
    <citation type="submission" date="2025-08" db="UniProtKB">
        <authorList>
            <consortium name="Ensembl"/>
        </authorList>
    </citation>
    <scope>IDENTIFICATION</scope>
</reference>
<reference evidence="7" key="2">
    <citation type="submission" date="2025-09" db="UniProtKB">
        <authorList>
            <consortium name="Ensembl"/>
        </authorList>
    </citation>
    <scope>IDENTIFICATION</scope>
</reference>
<dbReference type="Pfam" id="PF02760">
    <property type="entry name" value="HIN"/>
    <property type="match status" value="1"/>
</dbReference>
<dbReference type="PANTHER" id="PTHR12200">
    <property type="entry name" value="INTERFERON-INDUCIBLE PROTEIN AIM2 FAMILY MEMBER"/>
    <property type="match status" value="1"/>
</dbReference>
<proteinExistence type="inferred from homology"/>
<feature type="compositionally biased region" description="Basic residues" evidence="4">
    <location>
        <begin position="86"/>
        <end position="103"/>
    </location>
</feature>
<feature type="domain" description="Pyrin" evidence="5">
    <location>
        <begin position="1"/>
        <end position="88"/>
    </location>
</feature>
<organism evidence="7 8">
    <name type="scientific">Jaculus jaculus</name>
    <name type="common">Lesser Egyptian jerboa</name>
    <dbReference type="NCBI Taxonomy" id="51337"/>
    <lineage>
        <taxon>Eukaryota</taxon>
        <taxon>Metazoa</taxon>
        <taxon>Chordata</taxon>
        <taxon>Craniata</taxon>
        <taxon>Vertebrata</taxon>
        <taxon>Euteleostomi</taxon>
        <taxon>Mammalia</taxon>
        <taxon>Eutheria</taxon>
        <taxon>Euarchontoglires</taxon>
        <taxon>Glires</taxon>
        <taxon>Rodentia</taxon>
        <taxon>Myomorpha</taxon>
        <taxon>Dipodoidea</taxon>
        <taxon>Dipodidae</taxon>
        <taxon>Dipodinae</taxon>
        <taxon>Jaculus</taxon>
    </lineage>
</organism>
<feature type="region of interest" description="Disordered" evidence="4">
    <location>
        <begin position="159"/>
        <end position="207"/>
    </location>
</feature>
<protein>
    <recommendedName>
        <fullName evidence="9">Interferon-activable protein 203</fullName>
    </recommendedName>
</protein>
<dbReference type="SUPFAM" id="SSF159141">
    <property type="entry name" value="HIN-2000 domain-like"/>
    <property type="match status" value="2"/>
</dbReference>
<evidence type="ECO:0000313" key="8">
    <source>
        <dbReference type="Proteomes" id="UP000694385"/>
    </source>
</evidence>
<sequence length="413" mass="46928">MVNKYKKIVLVQGLEKMSDYQFRMVKSLLNKELKLTKKLQEEYDRISIADLMEDKFPNDAGLGKLINVCEDIPDIGNLPEILKKERTKVKNKNKQQLKAAKKRSKEEEPSISQPKSPTNKDVDPETAKNAPSLKKKGKKTIKAGMSTTMKLIKEKNQLLTPSASSTQQAESFPQTPHRPPPIAPSSSSVKRKRLTNTPKEPSREDDYQTGLKEVTVLKATEPFTYEMKEGKNMFHATVATENEFFKVKVFDVSLKEKFIPDNVIAISHYYGCDGFLEIYHDSCVYEIKSNSKMDIKPMLKRNASATPKIDYLYSQQRGIFVDGVFLVHKKQVRNECIYYTIGDKTGMMEVVVYGRLTNIDCEAGDKLRLFCFELDSTADSCQLRSVMHSHMKVINKGQPNNPDSAMKTSLESL</sequence>
<dbReference type="GeneTree" id="ENSGT00390000013296"/>
<evidence type="ECO:0000259" key="6">
    <source>
        <dbReference type="PROSITE" id="PS50834"/>
    </source>
</evidence>
<feature type="domain" description="HIN-200" evidence="6">
    <location>
        <begin position="196"/>
        <end position="394"/>
    </location>
</feature>
<evidence type="ECO:0000313" key="7">
    <source>
        <dbReference type="Ensembl" id="ENSJJAP00000012399.1"/>
    </source>
</evidence>
<dbReference type="Pfam" id="PF02758">
    <property type="entry name" value="PYRIN"/>
    <property type="match status" value="1"/>
</dbReference>
<comment type="similarity">
    <text evidence="2">Belongs to the HIN-200 family.</text>
</comment>
<dbReference type="FunFam" id="2.40.50.140:FF:000101">
    <property type="entry name" value="Myeloid cell nuclear differentiation antigen"/>
    <property type="match status" value="1"/>
</dbReference>
<dbReference type="FunFam" id="2.40.50.140:FF:000500">
    <property type="entry name" value="Interferon-activable protein 202"/>
    <property type="match status" value="1"/>
</dbReference>
<dbReference type="GO" id="GO:0035458">
    <property type="term" value="P:cellular response to interferon-beta"/>
    <property type="evidence" value="ECO:0007669"/>
    <property type="project" value="InterPro"/>
</dbReference>
<dbReference type="InterPro" id="IPR011029">
    <property type="entry name" value="DEATH-like_dom_sf"/>
</dbReference>
<dbReference type="PANTHER" id="PTHR12200:SF24">
    <property type="entry name" value="INTERFERON ACTIVATED GENE 207-RELATED"/>
    <property type="match status" value="1"/>
</dbReference>
<dbReference type="SMART" id="SM01289">
    <property type="entry name" value="PYRIN"/>
    <property type="match status" value="1"/>
</dbReference>
<dbReference type="PROSITE" id="PS50824">
    <property type="entry name" value="DAPIN"/>
    <property type="match status" value="1"/>
</dbReference>
<dbReference type="Gene3D" id="2.40.50.140">
    <property type="entry name" value="Nucleic acid-binding proteins"/>
    <property type="match status" value="2"/>
</dbReference>
<dbReference type="GO" id="GO:0005829">
    <property type="term" value="C:cytosol"/>
    <property type="evidence" value="ECO:0007669"/>
    <property type="project" value="TreeGrafter"/>
</dbReference>
<keyword evidence="3" id="KW-0539">Nucleus</keyword>
<dbReference type="InterPro" id="IPR040205">
    <property type="entry name" value="HIN-200"/>
</dbReference>
<keyword evidence="8" id="KW-1185">Reference proteome</keyword>
<dbReference type="GO" id="GO:0002218">
    <property type="term" value="P:activation of innate immune response"/>
    <property type="evidence" value="ECO:0007669"/>
    <property type="project" value="InterPro"/>
</dbReference>
<evidence type="ECO:0000256" key="4">
    <source>
        <dbReference type="SAM" id="MobiDB-lite"/>
    </source>
</evidence>
<comment type="subcellular location">
    <subcellularLocation>
        <location evidence="1">Nucleus</location>
    </subcellularLocation>
</comment>
<evidence type="ECO:0000256" key="1">
    <source>
        <dbReference type="ARBA" id="ARBA00004123"/>
    </source>
</evidence>
<dbReference type="InterPro" id="IPR004021">
    <property type="entry name" value="HIN200/IF120x"/>
</dbReference>
<dbReference type="FunFam" id="1.10.533.10:FF:000011">
    <property type="entry name" value="Myeloid cell nuclear differentiation antigen"/>
    <property type="match status" value="1"/>
</dbReference>
<evidence type="ECO:0000259" key="5">
    <source>
        <dbReference type="PROSITE" id="PS50824"/>
    </source>
</evidence>
<feature type="region of interest" description="Disordered" evidence="4">
    <location>
        <begin position="394"/>
        <end position="413"/>
    </location>
</feature>
<accession>A0A8C5KR62</accession>
<dbReference type="GO" id="GO:0005654">
    <property type="term" value="C:nucleoplasm"/>
    <property type="evidence" value="ECO:0007669"/>
    <property type="project" value="TreeGrafter"/>
</dbReference>
<name>A0A8C5KR62_JACJA</name>
<dbReference type="Ensembl" id="ENSJJAT00000018883.1">
    <property type="protein sequence ID" value="ENSJJAP00000012399.1"/>
    <property type="gene ID" value="ENSJJAG00000015438.1"/>
</dbReference>
<dbReference type="CDD" id="cd08305">
    <property type="entry name" value="Pyrin"/>
    <property type="match status" value="1"/>
</dbReference>